<sequence length="171" mass="18784">MSMGAWVNAHYDEIGPIKWLALGLEVVAATVLFLMMAMTCVDVTGRYLFSNSLDGATELTRIGLAVMVFAELPVVTWRGGHIVVDLLDRVLGNRIVKALGLLAALAVSSSMYFIGARIFDLAERSLRRGVETEYLGLPTGYIIEYIAVMSWFTALGMFTYGIYRIFAGSNN</sequence>
<gene>
    <name evidence="11" type="ORF">SAMN05444390_1011067</name>
</gene>
<keyword evidence="7 9" id="KW-0472">Membrane</keyword>
<feature type="domain" description="Tripartite ATP-independent periplasmic transporters DctQ component" evidence="10">
    <location>
        <begin position="35"/>
        <end position="155"/>
    </location>
</feature>
<comment type="subunit">
    <text evidence="9">The complex comprises the extracytoplasmic solute receptor protein and the two transmembrane proteins.</text>
</comment>
<keyword evidence="12" id="KW-1185">Reference proteome</keyword>
<dbReference type="InterPro" id="IPR055348">
    <property type="entry name" value="DctQ"/>
</dbReference>
<dbReference type="GO" id="GO:0015740">
    <property type="term" value="P:C4-dicarboxylate transport"/>
    <property type="evidence" value="ECO:0007669"/>
    <property type="project" value="TreeGrafter"/>
</dbReference>
<evidence type="ECO:0000256" key="5">
    <source>
        <dbReference type="ARBA" id="ARBA00022692"/>
    </source>
</evidence>
<comment type="caution">
    <text evidence="9">Lacks conserved residue(s) required for the propagation of feature annotation.</text>
</comment>
<comment type="function">
    <text evidence="9">Part of the tripartite ATP-independent periplasmic (TRAP) transport system.</text>
</comment>
<evidence type="ECO:0000259" key="10">
    <source>
        <dbReference type="Pfam" id="PF04290"/>
    </source>
</evidence>
<dbReference type="OrthoDB" id="2877624at2"/>
<feature type="transmembrane region" description="Helical" evidence="9">
    <location>
        <begin position="139"/>
        <end position="163"/>
    </location>
</feature>
<keyword evidence="3" id="KW-1003">Cell membrane</keyword>
<dbReference type="EMBL" id="FNVQ01000001">
    <property type="protein sequence ID" value="SEF99444.1"/>
    <property type="molecule type" value="Genomic_DNA"/>
</dbReference>
<dbReference type="GO" id="GO:0022857">
    <property type="term" value="F:transmembrane transporter activity"/>
    <property type="evidence" value="ECO:0007669"/>
    <property type="project" value="UniProtKB-UniRule"/>
</dbReference>
<name>A0A1H5WIZ4_9GAMM</name>
<protein>
    <recommendedName>
        <fullName evidence="9">TRAP transporter small permease protein</fullName>
    </recommendedName>
</protein>
<dbReference type="InterPro" id="IPR007387">
    <property type="entry name" value="TRAP_DctQ"/>
</dbReference>
<evidence type="ECO:0000256" key="6">
    <source>
        <dbReference type="ARBA" id="ARBA00022989"/>
    </source>
</evidence>
<reference evidence="11 12" key="1">
    <citation type="submission" date="2016-10" db="EMBL/GenBank/DDBJ databases">
        <authorList>
            <person name="de Groot N.N."/>
        </authorList>
    </citation>
    <scope>NUCLEOTIDE SEQUENCE [LARGE SCALE GENOMIC DNA]</scope>
    <source>
        <strain evidence="11 12">DSM 22012</strain>
    </source>
</reference>
<evidence type="ECO:0000256" key="9">
    <source>
        <dbReference type="RuleBase" id="RU369079"/>
    </source>
</evidence>
<evidence type="ECO:0000256" key="1">
    <source>
        <dbReference type="ARBA" id="ARBA00004429"/>
    </source>
</evidence>
<keyword evidence="5 9" id="KW-0812">Transmembrane</keyword>
<keyword evidence="4 9" id="KW-0997">Cell inner membrane</keyword>
<feature type="transmembrane region" description="Helical" evidence="9">
    <location>
        <begin position="20"/>
        <end position="39"/>
    </location>
</feature>
<dbReference type="AlphaFoldDB" id="A0A1H5WIZ4"/>
<evidence type="ECO:0000313" key="12">
    <source>
        <dbReference type="Proteomes" id="UP000236745"/>
    </source>
</evidence>
<keyword evidence="2 9" id="KW-0813">Transport</keyword>
<organism evidence="11 12">
    <name type="scientific">Marinobacterium lutimaris</name>
    <dbReference type="NCBI Taxonomy" id="568106"/>
    <lineage>
        <taxon>Bacteria</taxon>
        <taxon>Pseudomonadati</taxon>
        <taxon>Pseudomonadota</taxon>
        <taxon>Gammaproteobacteria</taxon>
        <taxon>Oceanospirillales</taxon>
        <taxon>Oceanospirillaceae</taxon>
        <taxon>Marinobacterium</taxon>
    </lineage>
</organism>
<keyword evidence="6 9" id="KW-1133">Transmembrane helix</keyword>
<feature type="transmembrane region" description="Helical" evidence="9">
    <location>
        <begin position="98"/>
        <end position="119"/>
    </location>
</feature>
<evidence type="ECO:0000256" key="4">
    <source>
        <dbReference type="ARBA" id="ARBA00022519"/>
    </source>
</evidence>
<evidence type="ECO:0000256" key="8">
    <source>
        <dbReference type="ARBA" id="ARBA00038436"/>
    </source>
</evidence>
<proteinExistence type="inferred from homology"/>
<dbReference type="Pfam" id="PF04290">
    <property type="entry name" value="DctQ"/>
    <property type="match status" value="1"/>
</dbReference>
<accession>A0A1H5WIZ4</accession>
<comment type="subcellular location">
    <subcellularLocation>
        <location evidence="1 9">Cell inner membrane</location>
        <topology evidence="1 9">Multi-pass membrane protein</topology>
    </subcellularLocation>
</comment>
<comment type="similarity">
    <text evidence="8 9">Belongs to the TRAP transporter small permease family.</text>
</comment>
<dbReference type="Proteomes" id="UP000236745">
    <property type="component" value="Unassembled WGS sequence"/>
</dbReference>
<dbReference type="PANTHER" id="PTHR35011:SF2">
    <property type="entry name" value="2,3-DIKETO-L-GULONATE TRAP TRANSPORTER SMALL PERMEASE PROTEIN YIAM"/>
    <property type="match status" value="1"/>
</dbReference>
<dbReference type="GO" id="GO:0005886">
    <property type="term" value="C:plasma membrane"/>
    <property type="evidence" value="ECO:0007669"/>
    <property type="project" value="UniProtKB-SubCell"/>
</dbReference>
<evidence type="ECO:0000313" key="11">
    <source>
        <dbReference type="EMBL" id="SEF99444.1"/>
    </source>
</evidence>
<evidence type="ECO:0000256" key="7">
    <source>
        <dbReference type="ARBA" id="ARBA00023136"/>
    </source>
</evidence>
<evidence type="ECO:0000256" key="3">
    <source>
        <dbReference type="ARBA" id="ARBA00022475"/>
    </source>
</evidence>
<dbReference type="RefSeq" id="WP_104003054.1">
    <property type="nucleotide sequence ID" value="NZ_FNVQ01000001.1"/>
</dbReference>
<evidence type="ECO:0000256" key="2">
    <source>
        <dbReference type="ARBA" id="ARBA00022448"/>
    </source>
</evidence>
<dbReference type="PANTHER" id="PTHR35011">
    <property type="entry name" value="2,3-DIKETO-L-GULONATE TRAP TRANSPORTER SMALL PERMEASE PROTEIN YIAM"/>
    <property type="match status" value="1"/>
</dbReference>